<reference evidence="10 11" key="1">
    <citation type="journal article" date="2015" name="Genome Announc.">
        <title>Expanding the biotechnology potential of lactobacilli through comparative genomics of 213 strains and associated genera.</title>
        <authorList>
            <person name="Sun Z."/>
            <person name="Harris H.M."/>
            <person name="McCann A."/>
            <person name="Guo C."/>
            <person name="Argimon S."/>
            <person name="Zhang W."/>
            <person name="Yang X."/>
            <person name="Jeffery I.B."/>
            <person name="Cooney J.C."/>
            <person name="Kagawa T.F."/>
            <person name="Liu W."/>
            <person name="Song Y."/>
            <person name="Salvetti E."/>
            <person name="Wrobel A."/>
            <person name="Rasinkangas P."/>
            <person name="Parkhill J."/>
            <person name="Rea M.C."/>
            <person name="O'Sullivan O."/>
            <person name="Ritari J."/>
            <person name="Douillard F.P."/>
            <person name="Paul Ross R."/>
            <person name="Yang R."/>
            <person name="Briner A.E."/>
            <person name="Felis G.E."/>
            <person name="de Vos W.M."/>
            <person name="Barrangou R."/>
            <person name="Klaenhammer T.R."/>
            <person name="Caufield P.W."/>
            <person name="Cui Y."/>
            <person name="Zhang H."/>
            <person name="O'Toole P.W."/>
        </authorList>
    </citation>
    <scope>NUCLEOTIDE SEQUENCE [LARGE SCALE GENOMIC DNA]</scope>
    <source>
        <strain evidence="10 11">DSM 5661</strain>
    </source>
</reference>
<dbReference type="PROSITE" id="PS50893">
    <property type="entry name" value="ABC_TRANSPORTER_2"/>
    <property type="match status" value="1"/>
</dbReference>
<comment type="subcellular location">
    <subcellularLocation>
        <location evidence="1">Cell membrane</location>
        <topology evidence="1">Multi-pass membrane protein</topology>
    </subcellularLocation>
</comment>
<keyword evidence="5 7" id="KW-1133">Transmembrane helix</keyword>
<dbReference type="SMART" id="SM00382">
    <property type="entry name" value="AAA"/>
    <property type="match status" value="1"/>
</dbReference>
<dbReference type="InterPro" id="IPR003593">
    <property type="entry name" value="AAA+_ATPase"/>
</dbReference>
<evidence type="ECO:0000256" key="6">
    <source>
        <dbReference type="ARBA" id="ARBA00023136"/>
    </source>
</evidence>
<dbReference type="InterPro" id="IPR011527">
    <property type="entry name" value="ABC1_TM_dom"/>
</dbReference>
<dbReference type="InterPro" id="IPR039421">
    <property type="entry name" value="Type_1_exporter"/>
</dbReference>
<dbReference type="CDD" id="cd03228">
    <property type="entry name" value="ABCC_MRP_Like"/>
    <property type="match status" value="1"/>
</dbReference>
<evidence type="ECO:0000256" key="1">
    <source>
        <dbReference type="ARBA" id="ARBA00004651"/>
    </source>
</evidence>
<evidence type="ECO:0000256" key="3">
    <source>
        <dbReference type="ARBA" id="ARBA00022741"/>
    </source>
</evidence>
<dbReference type="STRING" id="1423754.FC39_GL000868"/>
<dbReference type="InterPro" id="IPR003439">
    <property type="entry name" value="ABC_transporter-like_ATP-bd"/>
</dbReference>
<dbReference type="SUPFAM" id="SSF90123">
    <property type="entry name" value="ABC transporter transmembrane region"/>
    <property type="match status" value="1"/>
</dbReference>
<dbReference type="AlphaFoldDB" id="A0A0R1YLL1"/>
<feature type="domain" description="ABC transmembrane type-1" evidence="9">
    <location>
        <begin position="1"/>
        <end position="218"/>
    </location>
</feature>
<dbReference type="GO" id="GO:0034040">
    <property type="term" value="F:ATPase-coupled lipid transmembrane transporter activity"/>
    <property type="evidence" value="ECO:0007669"/>
    <property type="project" value="TreeGrafter"/>
</dbReference>
<feature type="transmembrane region" description="Helical" evidence="7">
    <location>
        <begin position="160"/>
        <end position="180"/>
    </location>
</feature>
<dbReference type="Proteomes" id="UP000051223">
    <property type="component" value="Unassembled WGS sequence"/>
</dbReference>
<dbReference type="Gene3D" id="3.40.50.300">
    <property type="entry name" value="P-loop containing nucleotide triphosphate hydrolases"/>
    <property type="match status" value="1"/>
</dbReference>
<dbReference type="PROSITE" id="PS50929">
    <property type="entry name" value="ABC_TM1F"/>
    <property type="match status" value="1"/>
</dbReference>
<keyword evidence="2 7" id="KW-0812">Transmembrane</keyword>
<dbReference type="PANTHER" id="PTHR24221">
    <property type="entry name" value="ATP-BINDING CASSETTE SUB-FAMILY B"/>
    <property type="match status" value="1"/>
</dbReference>
<evidence type="ECO:0000259" key="8">
    <source>
        <dbReference type="PROSITE" id="PS50893"/>
    </source>
</evidence>
<gene>
    <name evidence="10" type="ORF">FC39_GL000868</name>
</gene>
<evidence type="ECO:0000256" key="2">
    <source>
        <dbReference type="ARBA" id="ARBA00022692"/>
    </source>
</evidence>
<feature type="domain" description="ABC transporter" evidence="8">
    <location>
        <begin position="247"/>
        <end position="452"/>
    </location>
</feature>
<dbReference type="PATRIC" id="fig|1423754.3.peg.890"/>
<dbReference type="PANTHER" id="PTHR24221:SF654">
    <property type="entry name" value="ATP-BINDING CASSETTE SUB-FAMILY B MEMBER 6"/>
    <property type="match status" value="1"/>
</dbReference>
<dbReference type="EMBL" id="AZGI01000028">
    <property type="protein sequence ID" value="KRM40131.1"/>
    <property type="molecule type" value="Genomic_DNA"/>
</dbReference>
<evidence type="ECO:0000259" key="9">
    <source>
        <dbReference type="PROSITE" id="PS50929"/>
    </source>
</evidence>
<dbReference type="Gene3D" id="1.20.1560.10">
    <property type="entry name" value="ABC transporter type 1, transmembrane domain"/>
    <property type="match status" value="1"/>
</dbReference>
<accession>A0A0R1YLL1</accession>
<dbReference type="InterPro" id="IPR027417">
    <property type="entry name" value="P-loop_NTPase"/>
</dbReference>
<evidence type="ECO:0000313" key="10">
    <source>
        <dbReference type="EMBL" id="KRM40131.1"/>
    </source>
</evidence>
<evidence type="ECO:0000256" key="7">
    <source>
        <dbReference type="SAM" id="Phobius"/>
    </source>
</evidence>
<dbReference type="GO" id="GO:0140359">
    <property type="term" value="F:ABC-type transporter activity"/>
    <property type="evidence" value="ECO:0007669"/>
    <property type="project" value="InterPro"/>
</dbReference>
<dbReference type="InterPro" id="IPR036640">
    <property type="entry name" value="ABC1_TM_sf"/>
</dbReference>
<proteinExistence type="predicted"/>
<evidence type="ECO:0000256" key="5">
    <source>
        <dbReference type="ARBA" id="ARBA00022989"/>
    </source>
</evidence>
<evidence type="ECO:0000256" key="4">
    <source>
        <dbReference type="ARBA" id="ARBA00022840"/>
    </source>
</evidence>
<dbReference type="GO" id="GO:0005524">
    <property type="term" value="F:ATP binding"/>
    <property type="evidence" value="ECO:0007669"/>
    <property type="project" value="UniProtKB-KW"/>
</dbReference>
<dbReference type="Pfam" id="PF00005">
    <property type="entry name" value="ABC_tran"/>
    <property type="match status" value="1"/>
</dbReference>
<evidence type="ECO:0000313" key="11">
    <source>
        <dbReference type="Proteomes" id="UP000051223"/>
    </source>
</evidence>
<protein>
    <submittedName>
        <fullName evidence="10">Uncharacterized protein</fullName>
    </submittedName>
</protein>
<feature type="transmembrane region" description="Helical" evidence="7">
    <location>
        <begin position="56"/>
        <end position="89"/>
    </location>
</feature>
<keyword evidence="6 7" id="KW-0472">Membrane</keyword>
<dbReference type="PROSITE" id="PS00675">
    <property type="entry name" value="SIGMA54_INTERACT_1"/>
    <property type="match status" value="1"/>
</dbReference>
<keyword evidence="3" id="KW-0547">Nucleotide-binding</keyword>
<keyword evidence="4" id="KW-0067">ATP-binding</keyword>
<comment type="caution">
    <text evidence="10">The sequence shown here is derived from an EMBL/GenBank/DDBJ whole genome shotgun (WGS) entry which is preliminary data.</text>
</comment>
<dbReference type="SUPFAM" id="SSF52540">
    <property type="entry name" value="P-loop containing nucleoside triphosphate hydrolases"/>
    <property type="match status" value="1"/>
</dbReference>
<dbReference type="GO" id="GO:0016887">
    <property type="term" value="F:ATP hydrolysis activity"/>
    <property type="evidence" value="ECO:0007669"/>
    <property type="project" value="InterPro"/>
</dbReference>
<dbReference type="InterPro" id="IPR025662">
    <property type="entry name" value="Sigma_54_int_dom_ATP-bd_1"/>
</dbReference>
<name>A0A0R1YLL1_9LACO</name>
<keyword evidence="11" id="KW-1185">Reference proteome</keyword>
<dbReference type="GO" id="GO:0005886">
    <property type="term" value="C:plasma membrane"/>
    <property type="evidence" value="ECO:0007669"/>
    <property type="project" value="UniProtKB-SubCell"/>
</dbReference>
<organism evidence="10 11">
    <name type="scientific">Lactobacillus hamsteri DSM 5661 = JCM 6256</name>
    <dbReference type="NCBI Taxonomy" id="1423754"/>
    <lineage>
        <taxon>Bacteria</taxon>
        <taxon>Bacillati</taxon>
        <taxon>Bacillota</taxon>
        <taxon>Bacilli</taxon>
        <taxon>Lactobacillales</taxon>
        <taxon>Lactobacillaceae</taxon>
        <taxon>Lactobacillus</taxon>
    </lineage>
</organism>
<sequence length="453" mass="51190">MRIQEEEYNKKIRDRLANHYFKDQKYHKISAIQNRMTNDLEMVRNNYFDWYPIVPFYGSMFIAALIALITIHWSIFLVSIVIDIFSYYVPKLVQKKMEIATNNVSEQNKHYLDALEKWFSGLEELRRYFAGTKLFAVQDKAASQIEDAHVKQTAAQQEMIILNGACSLLGQMILLTLTALLITKNIIIFGAIMSVQNFAINISIGLQQMLQALSFMKSSQDLMNQINADTTEISEENNEGGEVPAVIMTKDLALTFPNGENLKFPDLKIKQGEKVLLTGDSGAGKSTLFKLILGAIKPSQGKVEFENEKGDKIKLDMSQIGYIPQDPNLFPGTIKQNITMFNDKLDNRVDSVVNEVNFAPDIAKFKDGVNTRLDLDKLNISGGQRQKIVLARAKIHDSGIILIDEGTSAIDQKATMDILKNLVNSKATIVFIAHNFNEGMRKLFDREIHLVKD</sequence>
<dbReference type="eggNOG" id="COG1132">
    <property type="taxonomic scope" value="Bacteria"/>
</dbReference>